<dbReference type="Gene3D" id="1.10.630.10">
    <property type="entry name" value="Cytochrome P450"/>
    <property type="match status" value="1"/>
</dbReference>
<keyword evidence="3" id="KW-0560">Oxidoreductase</keyword>
<keyword evidence="2 3" id="KW-0349">Heme</keyword>
<dbReference type="AlphaFoldDB" id="A0A2N9G9D8"/>
<accession>A0A2N9G9D8</accession>
<dbReference type="PRINTS" id="PR00463">
    <property type="entry name" value="EP450I"/>
</dbReference>
<organism evidence="4">
    <name type="scientific">Fagus sylvatica</name>
    <name type="common">Beechnut</name>
    <dbReference type="NCBI Taxonomy" id="28930"/>
    <lineage>
        <taxon>Eukaryota</taxon>
        <taxon>Viridiplantae</taxon>
        <taxon>Streptophyta</taxon>
        <taxon>Embryophyta</taxon>
        <taxon>Tracheophyta</taxon>
        <taxon>Spermatophyta</taxon>
        <taxon>Magnoliopsida</taxon>
        <taxon>eudicotyledons</taxon>
        <taxon>Gunneridae</taxon>
        <taxon>Pentapetalae</taxon>
        <taxon>rosids</taxon>
        <taxon>fabids</taxon>
        <taxon>Fagales</taxon>
        <taxon>Fagaceae</taxon>
        <taxon>Fagus</taxon>
    </lineage>
</organism>
<name>A0A2N9G9D8_FAGSY</name>
<keyword evidence="3" id="KW-0503">Monooxygenase</keyword>
<dbReference type="FunFam" id="1.10.630.10:FF:000138">
    <property type="entry name" value="Os10g0167200 protein"/>
    <property type="match status" value="1"/>
</dbReference>
<dbReference type="InterPro" id="IPR017972">
    <property type="entry name" value="Cyt_P450_CS"/>
</dbReference>
<protein>
    <recommendedName>
        <fullName evidence="5">Cytochrome P450</fullName>
    </recommendedName>
</protein>
<evidence type="ECO:0000256" key="3">
    <source>
        <dbReference type="RuleBase" id="RU000461"/>
    </source>
</evidence>
<gene>
    <name evidence="4" type="ORF">FSB_LOCUS23871</name>
</gene>
<evidence type="ECO:0000256" key="1">
    <source>
        <dbReference type="ARBA" id="ARBA00010617"/>
    </source>
</evidence>
<dbReference type="PANTHER" id="PTHR47950">
    <property type="entry name" value="CYTOCHROME P450, FAMILY 76, SUBFAMILY C, POLYPEPTIDE 5-RELATED"/>
    <property type="match status" value="1"/>
</dbReference>
<comment type="cofactor">
    <cofactor evidence="2">
        <name>heme</name>
        <dbReference type="ChEBI" id="CHEBI:30413"/>
    </cofactor>
</comment>
<dbReference type="GO" id="GO:0016705">
    <property type="term" value="F:oxidoreductase activity, acting on paired donors, with incorporation or reduction of molecular oxygen"/>
    <property type="evidence" value="ECO:0007669"/>
    <property type="project" value="InterPro"/>
</dbReference>
<feature type="binding site" description="axial binding residue" evidence="2">
    <location>
        <position position="117"/>
    </location>
    <ligand>
        <name>heme</name>
        <dbReference type="ChEBI" id="CHEBI:30413"/>
    </ligand>
    <ligandPart>
        <name>Fe</name>
        <dbReference type="ChEBI" id="CHEBI:18248"/>
    </ligandPart>
</feature>
<evidence type="ECO:0008006" key="5">
    <source>
        <dbReference type="Google" id="ProtNLM"/>
    </source>
</evidence>
<comment type="similarity">
    <text evidence="1 3">Belongs to the cytochrome P450 family.</text>
</comment>
<dbReference type="InterPro" id="IPR036396">
    <property type="entry name" value="Cyt_P450_sf"/>
</dbReference>
<dbReference type="GO" id="GO:0004497">
    <property type="term" value="F:monooxygenase activity"/>
    <property type="evidence" value="ECO:0007669"/>
    <property type="project" value="UniProtKB-KW"/>
</dbReference>
<reference evidence="4" key="1">
    <citation type="submission" date="2018-02" db="EMBL/GenBank/DDBJ databases">
        <authorList>
            <person name="Cohen D.B."/>
            <person name="Kent A.D."/>
        </authorList>
    </citation>
    <scope>NUCLEOTIDE SEQUENCE</scope>
</reference>
<dbReference type="PRINTS" id="PR00385">
    <property type="entry name" value="P450"/>
</dbReference>
<dbReference type="InterPro" id="IPR001128">
    <property type="entry name" value="Cyt_P450"/>
</dbReference>
<dbReference type="PROSITE" id="PS00086">
    <property type="entry name" value="CYTOCHROME_P450"/>
    <property type="match status" value="1"/>
</dbReference>
<evidence type="ECO:0000313" key="4">
    <source>
        <dbReference type="EMBL" id="SPC95989.1"/>
    </source>
</evidence>
<evidence type="ECO:0000256" key="2">
    <source>
        <dbReference type="PIRSR" id="PIRSR602401-1"/>
    </source>
</evidence>
<dbReference type="EMBL" id="OIVN01001624">
    <property type="protein sequence ID" value="SPC95989.1"/>
    <property type="molecule type" value="Genomic_DNA"/>
</dbReference>
<dbReference type="GO" id="GO:0020037">
    <property type="term" value="F:heme binding"/>
    <property type="evidence" value="ECO:0007669"/>
    <property type="project" value="InterPro"/>
</dbReference>
<dbReference type="Pfam" id="PF00067">
    <property type="entry name" value="p450"/>
    <property type="match status" value="1"/>
</dbReference>
<proteinExistence type="inferred from homology"/>
<keyword evidence="2 3" id="KW-0479">Metal-binding</keyword>
<sequence length="175" mass="19984">MVKAREELEKVLGKDGLVQESDISKFPYLQAIVKETFRLHPPAPFLVPHKAETDVEMCGFTVPKNAQILINVWTMGRDSSIWPNPNLFMPERFLEQDFDFKGRDFELIPFGAGRRICPGLPLANRMVHLMLASLVHCFSWKLPNEMKPEDIDMEEIFGLSLCKAETLRAVPIKSV</sequence>
<keyword evidence="2 3" id="KW-0408">Iron</keyword>
<dbReference type="SUPFAM" id="SSF48264">
    <property type="entry name" value="Cytochrome P450"/>
    <property type="match status" value="1"/>
</dbReference>
<dbReference type="InterPro" id="IPR002401">
    <property type="entry name" value="Cyt_P450_E_grp-I"/>
</dbReference>
<dbReference type="PANTHER" id="PTHR47950:SF44">
    <property type="entry name" value="CYTOCHROME P450, FAMILY 76, SUBFAMILY C, POLYPEPTIDE 5-RELATED"/>
    <property type="match status" value="1"/>
</dbReference>
<dbReference type="GO" id="GO:0005506">
    <property type="term" value="F:iron ion binding"/>
    <property type="evidence" value="ECO:0007669"/>
    <property type="project" value="InterPro"/>
</dbReference>